<gene>
    <name evidence="2" type="ORF">SAMN06265337_1402</name>
</gene>
<dbReference type="AlphaFoldDB" id="A0A212TIL1"/>
<reference evidence="3" key="1">
    <citation type="submission" date="2017-06" db="EMBL/GenBank/DDBJ databases">
        <authorList>
            <person name="Varghese N."/>
            <person name="Submissions S."/>
        </authorList>
    </citation>
    <scope>NUCLEOTIDE SEQUENCE [LARGE SCALE GENOMIC DNA]</scope>
    <source>
        <strain evidence="3">DSM 11116</strain>
    </source>
</reference>
<name>A0A212TIL1_9BACT</name>
<protein>
    <submittedName>
        <fullName evidence="2">META domain-containing protein</fullName>
    </submittedName>
</protein>
<dbReference type="Proteomes" id="UP000198131">
    <property type="component" value="Unassembled WGS sequence"/>
</dbReference>
<keyword evidence="3" id="KW-1185">Reference proteome</keyword>
<evidence type="ECO:0000313" key="2">
    <source>
        <dbReference type="EMBL" id="SNC65823.1"/>
    </source>
</evidence>
<dbReference type="PANTHER" id="PTHR35535:SF1">
    <property type="entry name" value="HEAT SHOCK PROTEIN HSLJ"/>
    <property type="match status" value="1"/>
</dbReference>
<dbReference type="Gene3D" id="2.40.128.270">
    <property type="match status" value="1"/>
</dbReference>
<dbReference type="InterPro" id="IPR005184">
    <property type="entry name" value="DUF306_Meta_HslJ"/>
</dbReference>
<dbReference type="Pfam" id="PF03724">
    <property type="entry name" value="META"/>
    <property type="match status" value="1"/>
</dbReference>
<evidence type="ECO:0000259" key="1">
    <source>
        <dbReference type="Pfam" id="PF03724"/>
    </source>
</evidence>
<evidence type="ECO:0000313" key="3">
    <source>
        <dbReference type="Proteomes" id="UP000198131"/>
    </source>
</evidence>
<dbReference type="PANTHER" id="PTHR35535">
    <property type="entry name" value="HEAT SHOCK PROTEIN HSLJ"/>
    <property type="match status" value="1"/>
</dbReference>
<dbReference type="InterPro" id="IPR053147">
    <property type="entry name" value="Hsp_HslJ-like"/>
</dbReference>
<sequence length="101" mass="11333">MQPLAVSPGNDIYFQLSATETYVEGQIGCNRFRGSFELPVEGQLRFGQLLLTKMNCPDLLIESRFMQALRSTRAYRISGDTLRLYDNKTAASLAELLASRP</sequence>
<feature type="domain" description="DUF306" evidence="1">
    <location>
        <begin position="14"/>
        <end position="90"/>
    </location>
</feature>
<proteinExistence type="predicted"/>
<organism evidence="2 3">
    <name type="scientific">Hymenobacter gelipurpurascens</name>
    <dbReference type="NCBI Taxonomy" id="89968"/>
    <lineage>
        <taxon>Bacteria</taxon>
        <taxon>Pseudomonadati</taxon>
        <taxon>Bacteroidota</taxon>
        <taxon>Cytophagia</taxon>
        <taxon>Cytophagales</taxon>
        <taxon>Hymenobacteraceae</taxon>
        <taxon>Hymenobacter</taxon>
    </lineage>
</organism>
<dbReference type="EMBL" id="FYEW01000001">
    <property type="protein sequence ID" value="SNC65823.1"/>
    <property type="molecule type" value="Genomic_DNA"/>
</dbReference>
<accession>A0A212TIL1</accession>
<dbReference type="InterPro" id="IPR038670">
    <property type="entry name" value="HslJ-like_sf"/>
</dbReference>